<keyword evidence="4" id="KW-0862">Zinc</keyword>
<evidence type="ECO:0000256" key="6">
    <source>
        <dbReference type="SAM" id="MobiDB-lite"/>
    </source>
</evidence>
<dbReference type="Pfam" id="PF10601">
    <property type="entry name" value="zf-LITAF-like"/>
    <property type="match status" value="1"/>
</dbReference>
<dbReference type="OrthoDB" id="5599753at2759"/>
<dbReference type="InterPro" id="IPR037519">
    <property type="entry name" value="LITAF_fam"/>
</dbReference>
<reference evidence="9" key="1">
    <citation type="journal article" date="2017" name="Nat. Microbiol.">
        <title>Global analysis of biosynthetic gene clusters reveals vast potential of secondary metabolite production in Penicillium species.</title>
        <authorList>
            <person name="Nielsen J.C."/>
            <person name="Grijseels S."/>
            <person name="Prigent S."/>
            <person name="Ji B."/>
            <person name="Dainat J."/>
            <person name="Nielsen K.F."/>
            <person name="Frisvad J.C."/>
            <person name="Workman M."/>
            <person name="Nielsen J."/>
        </authorList>
    </citation>
    <scope>NUCLEOTIDE SEQUENCE [LARGE SCALE GENOMIC DNA]</scope>
    <source>
        <strain evidence="9">IBT 11843</strain>
    </source>
</reference>
<feature type="region of interest" description="Disordered" evidence="6">
    <location>
        <begin position="58"/>
        <end position="98"/>
    </location>
</feature>
<evidence type="ECO:0000256" key="2">
    <source>
        <dbReference type="ARBA" id="ARBA00005975"/>
    </source>
</evidence>
<dbReference type="GO" id="GO:0016020">
    <property type="term" value="C:membrane"/>
    <property type="evidence" value="ECO:0007669"/>
    <property type="project" value="UniProtKB-SubCell"/>
</dbReference>
<gene>
    <name evidence="8" type="ORF">PENDEC_c009G03837</name>
</gene>
<comment type="caution">
    <text evidence="8">The sequence shown here is derived from an EMBL/GenBank/DDBJ whole genome shotgun (WGS) entry which is preliminary data.</text>
</comment>
<proteinExistence type="inferred from homology"/>
<comment type="similarity">
    <text evidence="2">Belongs to the CDIP1/LITAF family.</text>
</comment>
<protein>
    <recommendedName>
        <fullName evidence="7">LITAF domain-containing protein</fullName>
    </recommendedName>
</protein>
<dbReference type="InterPro" id="IPR006629">
    <property type="entry name" value="LITAF"/>
</dbReference>
<accession>A0A1V6PCQ4</accession>
<evidence type="ECO:0000259" key="7">
    <source>
        <dbReference type="PROSITE" id="PS51837"/>
    </source>
</evidence>
<evidence type="ECO:0000256" key="1">
    <source>
        <dbReference type="ARBA" id="ARBA00004170"/>
    </source>
</evidence>
<keyword evidence="5" id="KW-0472">Membrane</keyword>
<comment type="subcellular location">
    <subcellularLocation>
        <location evidence="1">Membrane</location>
        <topology evidence="1">Peripheral membrane protein</topology>
    </subcellularLocation>
</comment>
<feature type="domain" description="LITAF" evidence="7">
    <location>
        <begin position="110"/>
        <end position="191"/>
    </location>
</feature>
<dbReference type="SMART" id="SM00714">
    <property type="entry name" value="LITAF"/>
    <property type="match status" value="1"/>
</dbReference>
<dbReference type="AlphaFoldDB" id="A0A1V6PCQ4"/>
<sequence length="205" mass="21861">MAEHENKVQNIDSEGLIPVEAPNPGHSPVSPATGSESILPASEGTGTLVSTVSEKAPVHSDHNAPIPISTDTPPQYPVHPPSYAKAYPGQPSPLLAQQPNTYYTPSGHPSGYATATPLPSVQSAPCVVDCPNCGKRQMTRTEAFSGNTTHCWAALICFCCCLGCIPYLMTSTKDIDHYCGECNMRLATYHNSGRVEVARNAQRPK</sequence>
<dbReference type="STRING" id="69771.A0A1V6PCQ4"/>
<dbReference type="PANTHER" id="PTHR23292">
    <property type="entry name" value="LIPOPOLYSACCHARIDE-INDUCED TUMOR NECROSIS FACTOR-ALPHA FACTOR"/>
    <property type="match status" value="1"/>
</dbReference>
<evidence type="ECO:0000256" key="5">
    <source>
        <dbReference type="ARBA" id="ARBA00023136"/>
    </source>
</evidence>
<dbReference type="Proteomes" id="UP000191522">
    <property type="component" value="Unassembled WGS sequence"/>
</dbReference>
<dbReference type="EMBL" id="MDYL01000009">
    <property type="protein sequence ID" value="OQD74791.1"/>
    <property type="molecule type" value="Genomic_DNA"/>
</dbReference>
<evidence type="ECO:0000313" key="8">
    <source>
        <dbReference type="EMBL" id="OQD74791.1"/>
    </source>
</evidence>
<evidence type="ECO:0000256" key="4">
    <source>
        <dbReference type="ARBA" id="ARBA00022833"/>
    </source>
</evidence>
<dbReference type="PANTHER" id="PTHR23292:SF6">
    <property type="entry name" value="FI16602P1-RELATED"/>
    <property type="match status" value="1"/>
</dbReference>
<dbReference type="PROSITE" id="PS51837">
    <property type="entry name" value="LITAF"/>
    <property type="match status" value="1"/>
</dbReference>
<evidence type="ECO:0000313" key="9">
    <source>
        <dbReference type="Proteomes" id="UP000191522"/>
    </source>
</evidence>
<name>A0A1V6PCQ4_PENDC</name>
<dbReference type="GO" id="GO:0008270">
    <property type="term" value="F:zinc ion binding"/>
    <property type="evidence" value="ECO:0007669"/>
    <property type="project" value="TreeGrafter"/>
</dbReference>
<organism evidence="8 9">
    <name type="scientific">Penicillium decumbens</name>
    <dbReference type="NCBI Taxonomy" id="69771"/>
    <lineage>
        <taxon>Eukaryota</taxon>
        <taxon>Fungi</taxon>
        <taxon>Dikarya</taxon>
        <taxon>Ascomycota</taxon>
        <taxon>Pezizomycotina</taxon>
        <taxon>Eurotiomycetes</taxon>
        <taxon>Eurotiomycetidae</taxon>
        <taxon>Eurotiales</taxon>
        <taxon>Aspergillaceae</taxon>
        <taxon>Penicillium</taxon>
    </lineage>
</organism>
<keyword evidence="9" id="KW-1185">Reference proteome</keyword>
<dbReference type="OMA" id="QRAMTNT"/>
<keyword evidence="3" id="KW-0479">Metal-binding</keyword>
<evidence type="ECO:0000256" key="3">
    <source>
        <dbReference type="ARBA" id="ARBA00022723"/>
    </source>
</evidence>
<feature type="region of interest" description="Disordered" evidence="6">
    <location>
        <begin position="1"/>
        <end position="43"/>
    </location>
</feature>